<dbReference type="RefSeq" id="WP_038481354.1">
    <property type="nucleotide sequence ID" value="NZ_CP003923.1"/>
</dbReference>
<name>A0A060M3E3_9BACI</name>
<evidence type="ECO:0000256" key="2">
    <source>
        <dbReference type="ARBA" id="ARBA00005745"/>
    </source>
</evidence>
<dbReference type="Gene3D" id="1.20.81.30">
    <property type="entry name" value="Type II secretion system (T2SS), domain F"/>
    <property type="match status" value="2"/>
</dbReference>
<keyword evidence="10" id="KW-1185">Reference proteome</keyword>
<dbReference type="OrthoDB" id="1638902at2"/>
<feature type="transmembrane region" description="Helical" evidence="7">
    <location>
        <begin position="318"/>
        <end position="339"/>
    </location>
</feature>
<dbReference type="Pfam" id="PF00482">
    <property type="entry name" value="T2SSF"/>
    <property type="match status" value="2"/>
</dbReference>
<feature type="domain" description="Type II secretion system protein GspF" evidence="8">
    <location>
        <begin position="16"/>
        <end position="136"/>
    </location>
</feature>
<feature type="transmembrane region" description="Helical" evidence="7">
    <location>
        <begin position="112"/>
        <end position="135"/>
    </location>
</feature>
<dbReference type="InterPro" id="IPR003004">
    <property type="entry name" value="GspF/PilC"/>
</dbReference>
<dbReference type="GO" id="GO:0005886">
    <property type="term" value="C:plasma membrane"/>
    <property type="evidence" value="ECO:0007669"/>
    <property type="project" value="UniProtKB-SubCell"/>
</dbReference>
<dbReference type="EMBL" id="CP003923">
    <property type="protein sequence ID" value="AIC95063.1"/>
    <property type="molecule type" value="Genomic_DNA"/>
</dbReference>
<dbReference type="STRING" id="1246626.BleG1_2496"/>
<feature type="domain" description="Type II secretion system protein GspF" evidence="8">
    <location>
        <begin position="215"/>
        <end position="337"/>
    </location>
</feature>
<evidence type="ECO:0000256" key="7">
    <source>
        <dbReference type="SAM" id="Phobius"/>
    </source>
</evidence>
<keyword evidence="5 7" id="KW-1133">Transmembrane helix</keyword>
<evidence type="ECO:0000256" key="1">
    <source>
        <dbReference type="ARBA" id="ARBA00004651"/>
    </source>
</evidence>
<keyword evidence="6 7" id="KW-0472">Membrane</keyword>
<keyword evidence="4 7" id="KW-0812">Transmembrane</keyword>
<dbReference type="PANTHER" id="PTHR30012:SF0">
    <property type="entry name" value="TYPE II SECRETION SYSTEM PROTEIN F-RELATED"/>
    <property type="match status" value="1"/>
</dbReference>
<accession>A0A060M3E3</accession>
<evidence type="ECO:0000313" key="9">
    <source>
        <dbReference type="EMBL" id="AIC95063.1"/>
    </source>
</evidence>
<dbReference type="eggNOG" id="COG1459">
    <property type="taxonomic scope" value="Bacteria"/>
</dbReference>
<dbReference type="PANTHER" id="PTHR30012">
    <property type="entry name" value="GENERAL SECRETION PATHWAY PROTEIN"/>
    <property type="match status" value="1"/>
</dbReference>
<evidence type="ECO:0000259" key="8">
    <source>
        <dbReference type="Pfam" id="PF00482"/>
    </source>
</evidence>
<dbReference type="InterPro" id="IPR042094">
    <property type="entry name" value="T2SS_GspF_sf"/>
</dbReference>
<evidence type="ECO:0000256" key="5">
    <source>
        <dbReference type="ARBA" id="ARBA00022989"/>
    </source>
</evidence>
<dbReference type="NCBIfam" id="NF041012">
    <property type="entry name" value="T4P_ComGB"/>
    <property type="match status" value="1"/>
</dbReference>
<dbReference type="InterPro" id="IPR018076">
    <property type="entry name" value="T2SS_GspF_dom"/>
</dbReference>
<dbReference type="Proteomes" id="UP000027142">
    <property type="component" value="Chromosome"/>
</dbReference>
<dbReference type="InterPro" id="IPR047692">
    <property type="entry name" value="T4P_ComGB"/>
</dbReference>
<feature type="transmembrane region" description="Helical" evidence="7">
    <location>
        <begin position="155"/>
        <end position="181"/>
    </location>
</feature>
<dbReference type="PATRIC" id="fig|1246626.3.peg.2485"/>
<dbReference type="KEGG" id="ble:BleG1_2496"/>
<comment type="similarity">
    <text evidence="2">Belongs to the GSP F family.</text>
</comment>
<reference evidence="9 10" key="1">
    <citation type="journal article" date="2014" name="Gene">
        <title>A comparative genomic analysis of the alkalitolerant soil bacterium Bacillus lehensis G1.</title>
        <authorList>
            <person name="Noor Y.M."/>
            <person name="Samsulrizal N.H."/>
            <person name="Jema'on N.A."/>
            <person name="Low K.O."/>
            <person name="Ramli A.N."/>
            <person name="Alias N.I."/>
            <person name="Damis S.I."/>
            <person name="Fuzi S.F."/>
            <person name="Isa M.N."/>
            <person name="Murad A.M."/>
            <person name="Raih M.F."/>
            <person name="Bakar F.D."/>
            <person name="Najimudin N."/>
            <person name="Mahadi N.M."/>
            <person name="Illias R.M."/>
        </authorList>
    </citation>
    <scope>NUCLEOTIDE SEQUENCE [LARGE SCALE GENOMIC DNA]</scope>
    <source>
        <strain evidence="9 10">G1</strain>
    </source>
</reference>
<organism evidence="9 10">
    <name type="scientific">Shouchella lehensis G1</name>
    <dbReference type="NCBI Taxonomy" id="1246626"/>
    <lineage>
        <taxon>Bacteria</taxon>
        <taxon>Bacillati</taxon>
        <taxon>Bacillota</taxon>
        <taxon>Bacilli</taxon>
        <taxon>Bacillales</taxon>
        <taxon>Bacillaceae</taxon>
        <taxon>Shouchella</taxon>
    </lineage>
</organism>
<evidence type="ECO:0000256" key="6">
    <source>
        <dbReference type="ARBA" id="ARBA00023136"/>
    </source>
</evidence>
<dbReference type="HOGENOM" id="CLU_035032_1_1_9"/>
<comment type="subcellular location">
    <subcellularLocation>
        <location evidence="1">Cell membrane</location>
        <topology evidence="1">Multi-pass membrane protein</topology>
    </subcellularLocation>
</comment>
<dbReference type="AlphaFoldDB" id="A0A060M3E3"/>
<proteinExistence type="inferred from homology"/>
<keyword evidence="3" id="KW-1003">Cell membrane</keyword>
<sequence length="345" mass="40410">MIKKRKRMTKLMKISFIKKLGELLQCGYSTEQALTFLSVQSTTETQRIIQLIEQKLTNGEPLSSSLNDMELPIDVQSYIFFYEEQGKVAEGLIEASKLYQKRLKTSLQLQKLIRYPLILLFGAIVALVLLNLYIVPHFQSLFLTMNQTIPPFINYFFAFLSNLPIFLAGLLIFTMMVYAVVRRHLQNKTPHEKVRLLLKWKPTNAMLKQIITFYFSLQLGKLLQTGMSIHEAIFIFEKQSYMPFFKDEANQMNHYLKEGYSLSAYLETQPYYLHELRIIVENGSRTGTLASDLQFFSNWILEELDQKIERGLQAIQPLLFLFIGSFIFFLFLIIMLPMYEMFNLM</sequence>
<protein>
    <submittedName>
        <fullName evidence="9">ComG operon protein 2-like protein</fullName>
    </submittedName>
</protein>
<evidence type="ECO:0000256" key="3">
    <source>
        <dbReference type="ARBA" id="ARBA00022475"/>
    </source>
</evidence>
<dbReference type="PRINTS" id="PR00812">
    <property type="entry name" value="BCTERIALGSPF"/>
</dbReference>
<gene>
    <name evidence="9" type="ORF">BleG1_2496</name>
</gene>
<evidence type="ECO:0000256" key="4">
    <source>
        <dbReference type="ARBA" id="ARBA00022692"/>
    </source>
</evidence>
<evidence type="ECO:0000313" key="10">
    <source>
        <dbReference type="Proteomes" id="UP000027142"/>
    </source>
</evidence>